<accession>A0ABU1PUG0</accession>
<protein>
    <submittedName>
        <fullName evidence="2">Pimeloyl-ACP methyl ester carboxylesterase</fullName>
    </submittedName>
</protein>
<dbReference type="RefSeq" id="WP_310307074.1">
    <property type="nucleotide sequence ID" value="NZ_BAAAXB010000001.1"/>
</dbReference>
<evidence type="ECO:0000259" key="1">
    <source>
        <dbReference type="Pfam" id="PF00561"/>
    </source>
</evidence>
<dbReference type="InterPro" id="IPR050471">
    <property type="entry name" value="AB_hydrolase"/>
</dbReference>
<dbReference type="PANTHER" id="PTHR43433:SF10">
    <property type="entry name" value="AB HYDROLASE-1 DOMAIN-CONTAINING PROTEIN"/>
    <property type="match status" value="1"/>
</dbReference>
<dbReference type="EMBL" id="JAVDSG010000001">
    <property type="protein sequence ID" value="MDR6594081.1"/>
    <property type="molecule type" value="Genomic_DNA"/>
</dbReference>
<dbReference type="SUPFAM" id="SSF53474">
    <property type="entry name" value="alpha/beta-Hydrolases"/>
    <property type="match status" value="1"/>
</dbReference>
<dbReference type="Proteomes" id="UP001268819">
    <property type="component" value="Unassembled WGS sequence"/>
</dbReference>
<comment type="caution">
    <text evidence="2">The sequence shown here is derived from an EMBL/GenBank/DDBJ whole genome shotgun (WGS) entry which is preliminary data.</text>
</comment>
<dbReference type="Pfam" id="PF00561">
    <property type="entry name" value="Abhydrolase_1"/>
    <property type="match status" value="1"/>
</dbReference>
<sequence>MGAGYLRAPWGSLHYRSAGDEPLDGQLDRGLPLLVLLHQSPLSSRRYRLALDGLADFCVPVAVDTPGYGSSEAGDDEWDVDRYADVAWFVADHLGVERPWLFGRATGAVFALHAAARRPGRAAGVVLHGVPVYTEREKADRLAVFAPPWALDEDGDHLRWIWDRVRGEYPWADGGLLTGLVRDYLDAGPDFASSYRAIWRHDLHDSARRAGPVDLLLAGAADRLVAMHERALAAVEHRRAVVLPGATDFLAEQDPEGFRAVLADTIDRTRGTTR</sequence>
<feature type="domain" description="AB hydrolase-1" evidence="1">
    <location>
        <begin position="32"/>
        <end position="152"/>
    </location>
</feature>
<reference evidence="2 3" key="1">
    <citation type="submission" date="2023-07" db="EMBL/GenBank/DDBJ databases">
        <title>Sequencing the genomes of 1000 actinobacteria strains.</title>
        <authorList>
            <person name="Klenk H.-P."/>
        </authorList>
    </citation>
    <scope>NUCLEOTIDE SEQUENCE [LARGE SCALE GENOMIC DNA]</scope>
    <source>
        <strain evidence="2 3">DSM 43749</strain>
    </source>
</reference>
<dbReference type="PANTHER" id="PTHR43433">
    <property type="entry name" value="HYDROLASE, ALPHA/BETA FOLD FAMILY PROTEIN"/>
    <property type="match status" value="1"/>
</dbReference>
<dbReference type="InterPro" id="IPR029058">
    <property type="entry name" value="AB_hydrolase_fold"/>
</dbReference>
<dbReference type="InterPro" id="IPR000073">
    <property type="entry name" value="AB_hydrolase_1"/>
</dbReference>
<proteinExistence type="predicted"/>
<evidence type="ECO:0000313" key="3">
    <source>
        <dbReference type="Proteomes" id="UP001268819"/>
    </source>
</evidence>
<name>A0ABU1PUG0_9PSEU</name>
<keyword evidence="3" id="KW-1185">Reference proteome</keyword>
<organism evidence="2 3">
    <name type="scientific">Saccharothrix longispora</name>
    <dbReference type="NCBI Taxonomy" id="33920"/>
    <lineage>
        <taxon>Bacteria</taxon>
        <taxon>Bacillati</taxon>
        <taxon>Actinomycetota</taxon>
        <taxon>Actinomycetes</taxon>
        <taxon>Pseudonocardiales</taxon>
        <taxon>Pseudonocardiaceae</taxon>
        <taxon>Saccharothrix</taxon>
    </lineage>
</organism>
<dbReference type="Gene3D" id="3.40.50.1820">
    <property type="entry name" value="alpha/beta hydrolase"/>
    <property type="match status" value="1"/>
</dbReference>
<evidence type="ECO:0000313" key="2">
    <source>
        <dbReference type="EMBL" id="MDR6594081.1"/>
    </source>
</evidence>
<gene>
    <name evidence="2" type="ORF">J2S66_002465</name>
</gene>